<feature type="domain" description="HD" evidence="2">
    <location>
        <begin position="173"/>
        <end position="295"/>
    </location>
</feature>
<dbReference type="Pfam" id="PF13487">
    <property type="entry name" value="HD_5"/>
    <property type="match status" value="1"/>
</dbReference>
<comment type="caution">
    <text evidence="4">The sequence shown here is derived from an EMBL/GenBank/DDBJ whole genome shotgun (WGS) entry which is preliminary data.</text>
</comment>
<dbReference type="InterPro" id="IPR037522">
    <property type="entry name" value="HD_GYP_dom"/>
</dbReference>
<proteinExistence type="predicted"/>
<dbReference type="InterPro" id="IPR006675">
    <property type="entry name" value="HDIG_dom"/>
</dbReference>
<feature type="region of interest" description="Disordered" evidence="1">
    <location>
        <begin position="58"/>
        <end position="81"/>
    </location>
</feature>
<dbReference type="Proteomes" id="UP000613768">
    <property type="component" value="Unassembled WGS sequence"/>
</dbReference>
<feature type="domain" description="HD-GYP" evidence="3">
    <location>
        <begin position="151"/>
        <end position="346"/>
    </location>
</feature>
<organism evidence="4 5">
    <name type="scientific">Pseudomarimonas arenosa</name>
    <dbReference type="NCBI Taxonomy" id="2774145"/>
    <lineage>
        <taxon>Bacteria</taxon>
        <taxon>Pseudomonadati</taxon>
        <taxon>Pseudomonadota</taxon>
        <taxon>Gammaproteobacteria</taxon>
        <taxon>Lysobacterales</taxon>
        <taxon>Lysobacteraceae</taxon>
        <taxon>Pseudomarimonas</taxon>
    </lineage>
</organism>
<dbReference type="SUPFAM" id="SSF109604">
    <property type="entry name" value="HD-domain/PDEase-like"/>
    <property type="match status" value="1"/>
</dbReference>
<dbReference type="PROSITE" id="PS51831">
    <property type="entry name" value="HD"/>
    <property type="match status" value="1"/>
</dbReference>
<dbReference type="InterPro" id="IPR003607">
    <property type="entry name" value="HD/PDEase_dom"/>
</dbReference>
<dbReference type="InterPro" id="IPR021812">
    <property type="entry name" value="DUF3391"/>
</dbReference>
<dbReference type="PROSITE" id="PS51832">
    <property type="entry name" value="HD_GYP"/>
    <property type="match status" value="1"/>
</dbReference>
<dbReference type="InterPro" id="IPR006674">
    <property type="entry name" value="HD_domain"/>
</dbReference>
<dbReference type="EMBL" id="JACYTR010000016">
    <property type="protein sequence ID" value="MBD8526076.1"/>
    <property type="molecule type" value="Genomic_DNA"/>
</dbReference>
<reference evidence="4 5" key="1">
    <citation type="submission" date="2020-09" db="EMBL/GenBank/DDBJ databases">
        <title>Pseudoxanthomonas sp. CAU 1598 isolated from sand of Yaerae Beach.</title>
        <authorList>
            <person name="Kim W."/>
        </authorList>
    </citation>
    <scope>NUCLEOTIDE SEQUENCE [LARGE SCALE GENOMIC DNA]</scope>
    <source>
        <strain evidence="4 5">CAU 1598</strain>
    </source>
</reference>
<dbReference type="PANTHER" id="PTHR43155">
    <property type="entry name" value="CYCLIC DI-GMP PHOSPHODIESTERASE PA4108-RELATED"/>
    <property type="match status" value="1"/>
</dbReference>
<sequence length="428" mass="47122">MADSTLPSIDVDRLRVGMFVVLDVGWQNHPFPFNSFKLRTGEQLNVLRSLNLGKVRYDPDRSDVAPLPPSSGRPEGSPLRAESVADIEPAKDSVAAEPVWRDLLAEQAASLQRCEVRYQDAVDSYRLLSKKLMSEPGLAREAADKVVSGMLDEVRVDHEVSLRVLSDNLGEHGSSHSVNVAVLCVLLAQACDFGDSAMSDVVRAALLHDIGKQRLPSFLQRETPALNDFERKTHRRHVEFSVEAARHLGAPLATVRAIEEHHEAMDGSGYPFGLRGEQISPAGRLLALINRYENLVSPGDKDPGMTPHDALAYMYARERQRFDPRIMALFVKMMGVYPPGSLVELSDQRLAIVVSALPGAALSPRVMIVEDPKSTEHGLAVDLNEQVNLRVVRSLKADELDSDWARLVRRTSRGGYYIDAVHSAAASA</sequence>
<protein>
    <submittedName>
        <fullName evidence="4">DUF3391 domain-containing protein</fullName>
    </submittedName>
</protein>
<dbReference type="AlphaFoldDB" id="A0AAW3ZP15"/>
<accession>A0AAW3ZP15</accession>
<dbReference type="NCBIfam" id="TIGR00277">
    <property type="entry name" value="HDIG"/>
    <property type="match status" value="1"/>
</dbReference>
<evidence type="ECO:0000313" key="4">
    <source>
        <dbReference type="EMBL" id="MBD8526076.1"/>
    </source>
</evidence>
<dbReference type="Pfam" id="PF11871">
    <property type="entry name" value="DUF3391"/>
    <property type="match status" value="1"/>
</dbReference>
<dbReference type="PANTHER" id="PTHR43155:SF2">
    <property type="entry name" value="CYCLIC DI-GMP PHOSPHODIESTERASE PA4108"/>
    <property type="match status" value="1"/>
</dbReference>
<evidence type="ECO:0000259" key="2">
    <source>
        <dbReference type="PROSITE" id="PS51831"/>
    </source>
</evidence>
<evidence type="ECO:0000313" key="5">
    <source>
        <dbReference type="Proteomes" id="UP000613768"/>
    </source>
</evidence>
<evidence type="ECO:0000259" key="3">
    <source>
        <dbReference type="PROSITE" id="PS51832"/>
    </source>
</evidence>
<evidence type="ECO:0000256" key="1">
    <source>
        <dbReference type="SAM" id="MobiDB-lite"/>
    </source>
</evidence>
<keyword evidence="5" id="KW-1185">Reference proteome</keyword>
<dbReference type="SMART" id="SM00471">
    <property type="entry name" value="HDc"/>
    <property type="match status" value="1"/>
</dbReference>
<dbReference type="GO" id="GO:0008081">
    <property type="term" value="F:phosphoric diester hydrolase activity"/>
    <property type="evidence" value="ECO:0007669"/>
    <property type="project" value="UniProtKB-ARBA"/>
</dbReference>
<gene>
    <name evidence="4" type="ORF">IFO71_10035</name>
</gene>
<name>A0AAW3ZP15_9GAMM</name>
<dbReference type="Gene3D" id="1.10.3210.10">
    <property type="entry name" value="Hypothetical protein af1432"/>
    <property type="match status" value="1"/>
</dbReference>
<dbReference type="CDD" id="cd00077">
    <property type="entry name" value="HDc"/>
    <property type="match status" value="1"/>
</dbReference>
<dbReference type="RefSeq" id="WP_192029496.1">
    <property type="nucleotide sequence ID" value="NZ_JACYTR010000016.1"/>
</dbReference>